<dbReference type="VEuPathDB" id="ToxoDB:cyc_04116"/>
<reference evidence="2 3" key="1">
    <citation type="journal article" date="2016" name="BMC Genomics">
        <title>Comparative genomics reveals Cyclospora cayetanensis possesses coccidia-like metabolism and invasion components but unique surface antigens.</title>
        <authorList>
            <person name="Liu S."/>
            <person name="Wang L."/>
            <person name="Zheng H."/>
            <person name="Xu Z."/>
            <person name="Roellig D.M."/>
            <person name="Li N."/>
            <person name="Frace M.A."/>
            <person name="Tang K."/>
            <person name="Arrowood M.J."/>
            <person name="Moss D.M."/>
            <person name="Zhang L."/>
            <person name="Feng Y."/>
            <person name="Xiao L."/>
        </authorList>
    </citation>
    <scope>NUCLEOTIDE SEQUENCE [LARGE SCALE GENOMIC DNA]</scope>
    <source>
        <strain evidence="2 3">CHN_HEN01</strain>
    </source>
</reference>
<sequence>MIFSAIGRQPGSRLLSQLPGCRKKSGAGCWPAALPTLLRSSGSPREGLSVSSSPTLSSTSKTDDCATKQAVGSYMHGASGSNPAAAPAAAKRAERLVGSLGIGSAAAAAPYVAAKTLNGTTMNCEEAEAIR</sequence>
<feature type="region of interest" description="Disordered" evidence="1">
    <location>
        <begin position="39"/>
        <end position="68"/>
    </location>
</feature>
<dbReference type="AlphaFoldDB" id="A0A1D3DAM4"/>
<dbReference type="EMBL" id="JROU02000058">
    <property type="protein sequence ID" value="OEH80499.1"/>
    <property type="molecule type" value="Genomic_DNA"/>
</dbReference>
<dbReference type="Proteomes" id="UP000095192">
    <property type="component" value="Unassembled WGS sequence"/>
</dbReference>
<name>A0A1D3DAM4_9EIME</name>
<organism evidence="2 3">
    <name type="scientific">Cyclospora cayetanensis</name>
    <dbReference type="NCBI Taxonomy" id="88456"/>
    <lineage>
        <taxon>Eukaryota</taxon>
        <taxon>Sar</taxon>
        <taxon>Alveolata</taxon>
        <taxon>Apicomplexa</taxon>
        <taxon>Conoidasida</taxon>
        <taxon>Coccidia</taxon>
        <taxon>Eucoccidiorida</taxon>
        <taxon>Eimeriorina</taxon>
        <taxon>Eimeriidae</taxon>
        <taxon>Cyclospora</taxon>
    </lineage>
</organism>
<gene>
    <name evidence="2" type="ORF">cyc_04116</name>
</gene>
<feature type="compositionally biased region" description="Low complexity" evidence="1">
    <location>
        <begin position="48"/>
        <end position="60"/>
    </location>
</feature>
<evidence type="ECO:0000256" key="1">
    <source>
        <dbReference type="SAM" id="MobiDB-lite"/>
    </source>
</evidence>
<evidence type="ECO:0000313" key="2">
    <source>
        <dbReference type="EMBL" id="OEH80499.1"/>
    </source>
</evidence>
<keyword evidence="3" id="KW-1185">Reference proteome</keyword>
<proteinExistence type="predicted"/>
<protein>
    <submittedName>
        <fullName evidence="2">Uncharacterized protein</fullName>
    </submittedName>
</protein>
<comment type="caution">
    <text evidence="2">The sequence shown here is derived from an EMBL/GenBank/DDBJ whole genome shotgun (WGS) entry which is preliminary data.</text>
</comment>
<dbReference type="InParanoid" id="A0A1D3DAM4"/>
<evidence type="ECO:0000313" key="3">
    <source>
        <dbReference type="Proteomes" id="UP000095192"/>
    </source>
</evidence>
<accession>A0A1D3DAM4</accession>